<dbReference type="Proteomes" id="UP000008983">
    <property type="component" value="Unassembled WGS sequence"/>
</dbReference>
<keyword evidence="2" id="KW-1185">Reference proteome</keyword>
<name>G0QY35_ICHMU</name>
<dbReference type="InParanoid" id="G0QY35"/>
<dbReference type="GeneID" id="14905971"/>
<dbReference type="EMBL" id="GL984098">
    <property type="protein sequence ID" value="EGR29861.1"/>
    <property type="molecule type" value="Genomic_DNA"/>
</dbReference>
<reference evidence="1 2" key="1">
    <citation type="submission" date="2011-07" db="EMBL/GenBank/DDBJ databases">
        <authorList>
            <person name="Coyne R."/>
            <person name="Brami D."/>
            <person name="Johnson J."/>
            <person name="Hostetler J."/>
            <person name="Hannick L."/>
            <person name="Clark T."/>
            <person name="Cassidy-Hanley D."/>
            <person name="Inman J."/>
        </authorList>
    </citation>
    <scope>NUCLEOTIDE SEQUENCE [LARGE SCALE GENOMIC DNA]</scope>
    <source>
        <strain evidence="1 2">G5</strain>
    </source>
</reference>
<gene>
    <name evidence="1" type="ORF">IMG5_147040</name>
</gene>
<dbReference type="AlphaFoldDB" id="G0QY35"/>
<proteinExistence type="predicted"/>
<dbReference type="RefSeq" id="XP_004031097.1">
    <property type="nucleotide sequence ID" value="XM_004031049.1"/>
</dbReference>
<evidence type="ECO:0000313" key="2">
    <source>
        <dbReference type="Proteomes" id="UP000008983"/>
    </source>
</evidence>
<evidence type="ECO:0000313" key="1">
    <source>
        <dbReference type="EMBL" id="EGR29861.1"/>
    </source>
</evidence>
<sequence>MDMAFMDMIFLHFQETSIQKYLKTYSRKIYNVQMRNTQEAVQDFLFYSYLKNFLKVKQIVVLVDLRLLLYFQQVINYGAQTQEILELFQLKKKKVFGMLNHFPLIIKQTILLKKKELKKKEEELILIETLMETLQDRLEFG</sequence>
<protein>
    <submittedName>
        <fullName evidence="1">Uncharacterized protein</fullName>
    </submittedName>
</protein>
<accession>G0QY35</accession>
<organism evidence="1 2">
    <name type="scientific">Ichthyophthirius multifiliis</name>
    <name type="common">White spot disease agent</name>
    <name type="synonym">Ich</name>
    <dbReference type="NCBI Taxonomy" id="5932"/>
    <lineage>
        <taxon>Eukaryota</taxon>
        <taxon>Sar</taxon>
        <taxon>Alveolata</taxon>
        <taxon>Ciliophora</taxon>
        <taxon>Intramacronucleata</taxon>
        <taxon>Oligohymenophorea</taxon>
        <taxon>Hymenostomatida</taxon>
        <taxon>Ophryoglenina</taxon>
        <taxon>Ichthyophthirius</taxon>
    </lineage>
</organism>